<dbReference type="Proteomes" id="UP000068603">
    <property type="component" value="Unassembled WGS sequence"/>
</dbReference>
<sequence>MKDTGARLTRDTVLRAALDLLDEVGIDALSTRRLAERLGVQSPTLYWHFRNKGELLEAMSDAIMSERRQASLPRPGDAWDTWLAANARNFRAALLAYRDGARLHAGTRPRAGDFDAIESKLALLCDAGFAPEQAIDVMFALGRFVVGWVLEEQAEPEGAPDAEDLPDPAAYPLVAQGWAALRARSRDEAFERAIALVVDGARAQLAARRAG</sequence>
<reference evidence="8 9" key="1">
    <citation type="submission" date="2015-11" db="EMBL/GenBank/DDBJ databases">
        <title>Expanding the genomic diversity of Burkholderia species for the development of highly accurate diagnostics.</title>
        <authorList>
            <person name="Sahl J."/>
            <person name="Keim P."/>
            <person name="Wagner D."/>
        </authorList>
    </citation>
    <scope>NUCLEOTIDE SEQUENCE [LARGE SCALE GENOMIC DNA]</scope>
    <source>
        <strain evidence="8 9">MSMB1960WGS</strain>
    </source>
</reference>
<dbReference type="InterPro" id="IPR009057">
    <property type="entry name" value="Homeodomain-like_sf"/>
</dbReference>
<comment type="function">
    <text evidence="1">TetR is the repressor of the tetracycline resistance element; its N-terminal region forms a helix-turn-helix structure and binds DNA. Binding of tetracycline to TetR reduces the repressor affinity for the tetracycline resistance gene (tetA) promoter operator sites.</text>
</comment>
<proteinExistence type="predicted"/>
<dbReference type="Pfam" id="PF00440">
    <property type="entry name" value="TetR_N"/>
    <property type="match status" value="1"/>
</dbReference>
<evidence type="ECO:0000256" key="5">
    <source>
        <dbReference type="ARBA" id="ARBA00023163"/>
    </source>
</evidence>
<comment type="caution">
    <text evidence="8">The sequence shown here is derived from an EMBL/GenBank/DDBJ whole genome shotgun (WGS) entry which is preliminary data.</text>
</comment>
<feature type="domain" description="HTH tetR-type" evidence="7">
    <location>
        <begin position="7"/>
        <end position="67"/>
    </location>
</feature>
<dbReference type="EMBL" id="LPHB01000071">
    <property type="protein sequence ID" value="KWA55815.1"/>
    <property type="molecule type" value="Genomic_DNA"/>
</dbReference>
<keyword evidence="2" id="KW-0678">Repressor</keyword>
<dbReference type="InterPro" id="IPR003012">
    <property type="entry name" value="Tet_transcr_reg_TetR"/>
</dbReference>
<dbReference type="SUPFAM" id="SSF46689">
    <property type="entry name" value="Homeodomain-like"/>
    <property type="match status" value="1"/>
</dbReference>
<dbReference type="GO" id="GO:0046677">
    <property type="term" value="P:response to antibiotic"/>
    <property type="evidence" value="ECO:0007669"/>
    <property type="project" value="InterPro"/>
</dbReference>
<organism evidence="8">
    <name type="scientific">Burkholderia stagnalis</name>
    <dbReference type="NCBI Taxonomy" id="1503054"/>
    <lineage>
        <taxon>Bacteria</taxon>
        <taxon>Pseudomonadati</taxon>
        <taxon>Pseudomonadota</taxon>
        <taxon>Betaproteobacteria</taxon>
        <taxon>Burkholderiales</taxon>
        <taxon>Burkholderiaceae</taxon>
        <taxon>Burkholderia</taxon>
        <taxon>Burkholderia cepacia complex</taxon>
    </lineage>
</organism>
<dbReference type="PANTHER" id="PTHR30055:SF151">
    <property type="entry name" value="TRANSCRIPTIONAL REGULATORY PROTEIN"/>
    <property type="match status" value="1"/>
</dbReference>
<keyword evidence="3" id="KW-0805">Transcription regulation</keyword>
<feature type="DNA-binding region" description="H-T-H motif" evidence="6">
    <location>
        <begin position="30"/>
        <end position="49"/>
    </location>
</feature>
<dbReference type="Pfam" id="PF02909">
    <property type="entry name" value="TetR_C_1"/>
    <property type="match status" value="1"/>
</dbReference>
<dbReference type="SUPFAM" id="SSF48498">
    <property type="entry name" value="Tetracyclin repressor-like, C-terminal domain"/>
    <property type="match status" value="1"/>
</dbReference>
<dbReference type="NCBIfam" id="NF010319">
    <property type="entry name" value="PRK13756.1"/>
    <property type="match status" value="1"/>
</dbReference>
<accession>A0A119TUD0</accession>
<evidence type="ECO:0000313" key="9">
    <source>
        <dbReference type="Proteomes" id="UP000068603"/>
    </source>
</evidence>
<dbReference type="PANTHER" id="PTHR30055">
    <property type="entry name" value="HTH-TYPE TRANSCRIPTIONAL REGULATOR RUTR"/>
    <property type="match status" value="1"/>
</dbReference>
<dbReference type="PROSITE" id="PS50977">
    <property type="entry name" value="HTH_TETR_2"/>
    <property type="match status" value="1"/>
</dbReference>
<dbReference type="PRINTS" id="PR00400">
    <property type="entry name" value="TETREPRESSOR"/>
</dbReference>
<evidence type="ECO:0000313" key="8">
    <source>
        <dbReference type="EMBL" id="KWA55815.1"/>
    </source>
</evidence>
<evidence type="ECO:0000259" key="7">
    <source>
        <dbReference type="PROSITE" id="PS50977"/>
    </source>
</evidence>
<dbReference type="InterPro" id="IPR036271">
    <property type="entry name" value="Tet_transcr_reg_TetR-rel_C_sf"/>
</dbReference>
<evidence type="ECO:0000256" key="6">
    <source>
        <dbReference type="PROSITE-ProRule" id="PRU00335"/>
    </source>
</evidence>
<evidence type="ECO:0000256" key="1">
    <source>
        <dbReference type="ARBA" id="ARBA00002856"/>
    </source>
</evidence>
<dbReference type="PROSITE" id="PS01081">
    <property type="entry name" value="HTH_TETR_1"/>
    <property type="match status" value="1"/>
</dbReference>
<dbReference type="GeneID" id="93054718"/>
<dbReference type="InterPro" id="IPR050109">
    <property type="entry name" value="HTH-type_TetR-like_transc_reg"/>
</dbReference>
<gene>
    <name evidence="8" type="ORF">WT44_26030</name>
</gene>
<dbReference type="RefSeq" id="WP_059565255.1">
    <property type="nucleotide sequence ID" value="NZ_CP156685.1"/>
</dbReference>
<dbReference type="Gene3D" id="1.10.357.10">
    <property type="entry name" value="Tetracycline Repressor, domain 2"/>
    <property type="match status" value="1"/>
</dbReference>
<evidence type="ECO:0000256" key="3">
    <source>
        <dbReference type="ARBA" id="ARBA00023015"/>
    </source>
</evidence>
<dbReference type="InterPro" id="IPR004111">
    <property type="entry name" value="Repressor_TetR_C"/>
</dbReference>
<dbReference type="InterPro" id="IPR023772">
    <property type="entry name" value="DNA-bd_HTH_TetR-type_CS"/>
</dbReference>
<dbReference type="STRING" id="1503054.WT74_03720"/>
<dbReference type="GO" id="GO:0003700">
    <property type="term" value="F:DNA-binding transcription factor activity"/>
    <property type="evidence" value="ECO:0007669"/>
    <property type="project" value="TreeGrafter"/>
</dbReference>
<evidence type="ECO:0000256" key="2">
    <source>
        <dbReference type="ARBA" id="ARBA00022491"/>
    </source>
</evidence>
<dbReference type="PRINTS" id="PR00455">
    <property type="entry name" value="HTHTETR"/>
</dbReference>
<evidence type="ECO:0000256" key="4">
    <source>
        <dbReference type="ARBA" id="ARBA00023125"/>
    </source>
</evidence>
<dbReference type="AlphaFoldDB" id="A0A119TUD0"/>
<keyword evidence="4 6" id="KW-0238">DNA-binding</keyword>
<keyword evidence="5" id="KW-0804">Transcription</keyword>
<dbReference type="Gene3D" id="1.10.10.60">
    <property type="entry name" value="Homeodomain-like"/>
    <property type="match status" value="1"/>
</dbReference>
<dbReference type="GO" id="GO:0045892">
    <property type="term" value="P:negative regulation of DNA-templated transcription"/>
    <property type="evidence" value="ECO:0007669"/>
    <property type="project" value="InterPro"/>
</dbReference>
<protein>
    <submittedName>
        <fullName evidence="8">TetR family transcriptional regulator</fullName>
    </submittedName>
</protein>
<name>A0A119TUD0_9BURK</name>
<dbReference type="GO" id="GO:0000976">
    <property type="term" value="F:transcription cis-regulatory region binding"/>
    <property type="evidence" value="ECO:0007669"/>
    <property type="project" value="TreeGrafter"/>
</dbReference>
<dbReference type="InterPro" id="IPR001647">
    <property type="entry name" value="HTH_TetR"/>
</dbReference>